<reference evidence="2" key="1">
    <citation type="submission" date="2021-01" db="EMBL/GenBank/DDBJ databases">
        <authorList>
            <person name="Kaushik A."/>
        </authorList>
    </citation>
    <scope>NUCLEOTIDE SEQUENCE</scope>
    <source>
        <strain evidence="2">Type strain: AG8-Rh-89/</strain>
    </source>
</reference>
<accession>A0A8H3CPJ6</accession>
<dbReference type="EMBL" id="CAJMWZ010004207">
    <property type="protein sequence ID" value="CAE6486427.1"/>
    <property type="molecule type" value="Genomic_DNA"/>
</dbReference>
<feature type="compositionally biased region" description="Basic and acidic residues" evidence="1">
    <location>
        <begin position="192"/>
        <end position="205"/>
    </location>
</feature>
<sequence length="456" mass="49992">MKMIKTTTRVEAARRVKMMAAMRRWTRMKNPSPDPYKSKCRNFIHIPNENGDYTDYSMLDRPKGKLKNLPKLMEMDGPENKEILHGIKSTVRTIARHVARDIPNCSYPMLSDEQKGTIQYLARKKYPILGLFRRDWVSKELSIRALTNQRDHKARIQKAGGQAAWCTSLKEKCEARKKVAGDTTSAKGKGKSRSEPNPSDRDEGSSKVSNKVIRHAYNSDDEAEAASIPQSSSSRPRPKLKPKVIRRMEDSEDEANDEPESEPEPKSKSSSSKTPTPPPITSKRKAQGEVSDRPQKTTRTQPIEGSEDGIDDGDELEQAHPASPPADTPPIDDESPIGVSGMRKAAPSSITGKRNPTAKSTSDKTSSKTSGNGKDKGGSKTKRTPKSSGLVLQSPAPNAIASGSGTTQETRSKAKKGGRGRQAKQELIDEADNMLGTPTPASTQRVTRQGLKRAQA</sequence>
<feature type="region of interest" description="Disordered" evidence="1">
    <location>
        <begin position="176"/>
        <end position="456"/>
    </location>
</feature>
<evidence type="ECO:0000313" key="2">
    <source>
        <dbReference type="EMBL" id="CAE6486427.1"/>
    </source>
</evidence>
<dbReference type="AlphaFoldDB" id="A0A8H3CPJ6"/>
<feature type="compositionally biased region" description="Acidic residues" evidence="1">
    <location>
        <begin position="305"/>
        <end position="316"/>
    </location>
</feature>
<organism evidence="2 3">
    <name type="scientific">Rhizoctonia solani</name>
    <dbReference type="NCBI Taxonomy" id="456999"/>
    <lineage>
        <taxon>Eukaryota</taxon>
        <taxon>Fungi</taxon>
        <taxon>Dikarya</taxon>
        <taxon>Basidiomycota</taxon>
        <taxon>Agaricomycotina</taxon>
        <taxon>Agaricomycetes</taxon>
        <taxon>Cantharellales</taxon>
        <taxon>Ceratobasidiaceae</taxon>
        <taxon>Rhizoctonia</taxon>
    </lineage>
</organism>
<comment type="caution">
    <text evidence="2">The sequence shown here is derived from an EMBL/GenBank/DDBJ whole genome shotgun (WGS) entry which is preliminary data.</text>
</comment>
<feature type="compositionally biased region" description="Basic and acidic residues" evidence="1">
    <location>
        <begin position="286"/>
        <end position="295"/>
    </location>
</feature>
<feature type="compositionally biased region" description="Basic residues" evidence="1">
    <location>
        <begin position="236"/>
        <end position="245"/>
    </location>
</feature>
<dbReference type="Proteomes" id="UP000663850">
    <property type="component" value="Unassembled WGS sequence"/>
</dbReference>
<feature type="compositionally biased region" description="Polar residues" evidence="1">
    <location>
        <begin position="348"/>
        <end position="358"/>
    </location>
</feature>
<name>A0A8H3CPJ6_9AGAM</name>
<evidence type="ECO:0000313" key="3">
    <source>
        <dbReference type="Proteomes" id="UP000663850"/>
    </source>
</evidence>
<protein>
    <submittedName>
        <fullName evidence="2">Uncharacterized protein</fullName>
    </submittedName>
</protein>
<gene>
    <name evidence="2" type="ORF">RDB_LOCUS80072</name>
</gene>
<feature type="compositionally biased region" description="Basic residues" evidence="1">
    <location>
        <begin position="413"/>
        <end position="422"/>
    </location>
</feature>
<feature type="compositionally biased region" description="Acidic residues" evidence="1">
    <location>
        <begin position="250"/>
        <end position="262"/>
    </location>
</feature>
<evidence type="ECO:0000256" key="1">
    <source>
        <dbReference type="SAM" id="MobiDB-lite"/>
    </source>
</evidence>
<proteinExistence type="predicted"/>